<keyword evidence="2" id="KW-1185">Reference proteome</keyword>
<gene>
    <name evidence="1" type="ORF">Amon02_000795600</name>
</gene>
<comment type="caution">
    <text evidence="1">The sequence shown here is derived from an EMBL/GenBank/DDBJ whole genome shotgun (WGS) entry which is preliminary data.</text>
</comment>
<accession>A0ACB5TD81</accession>
<reference evidence="1" key="1">
    <citation type="submission" date="2023-04" db="EMBL/GenBank/DDBJ databases">
        <title>Ambrosiozyma monospora NBRC 10751.</title>
        <authorList>
            <person name="Ichikawa N."/>
            <person name="Sato H."/>
            <person name="Tonouchi N."/>
        </authorList>
    </citation>
    <scope>NUCLEOTIDE SEQUENCE</scope>
    <source>
        <strain evidence="1">NBRC 10751</strain>
    </source>
</reference>
<name>A0ACB5TD81_AMBMO</name>
<dbReference type="Proteomes" id="UP001165064">
    <property type="component" value="Unassembled WGS sequence"/>
</dbReference>
<protein>
    <submittedName>
        <fullName evidence="1">Unnamed protein product</fullName>
    </submittedName>
</protein>
<dbReference type="EMBL" id="BSXS01006841">
    <property type="protein sequence ID" value="GME86369.1"/>
    <property type="molecule type" value="Genomic_DNA"/>
</dbReference>
<organism evidence="1 2">
    <name type="scientific">Ambrosiozyma monospora</name>
    <name type="common">Yeast</name>
    <name type="synonym">Endomycopsis monosporus</name>
    <dbReference type="NCBI Taxonomy" id="43982"/>
    <lineage>
        <taxon>Eukaryota</taxon>
        <taxon>Fungi</taxon>
        <taxon>Dikarya</taxon>
        <taxon>Ascomycota</taxon>
        <taxon>Saccharomycotina</taxon>
        <taxon>Pichiomycetes</taxon>
        <taxon>Pichiales</taxon>
        <taxon>Pichiaceae</taxon>
        <taxon>Ambrosiozyma</taxon>
    </lineage>
</organism>
<evidence type="ECO:0000313" key="1">
    <source>
        <dbReference type="EMBL" id="GME86369.1"/>
    </source>
</evidence>
<proteinExistence type="predicted"/>
<evidence type="ECO:0000313" key="2">
    <source>
        <dbReference type="Proteomes" id="UP001165064"/>
    </source>
</evidence>
<sequence>MTWLIRTEKFLHGAQVFFNNSVMFEAACQASGNCNNDQRSFKAYLSRFLSLTSIMAPPTFPTIRKYLETSAVAAAQSCSGGSDGHTCGTNWFYSGWDGKWGLGEQMSALEVIQNLVAPYRAAPFTANTGGSSYGDGGAGAGKTEDKDVKLDLGKGDTAGAALITCIIGGSIIGLTAWLILG</sequence>